<sequence>MPSDEDSTFFIHDACLLIDLCAGGLLPAWFDSGRRFATTTLVVAEVKTPSQKKTLASFIRAGTLVAEDPEFEKLLLADEWAETRRVSLADASVALLARERGGILLSGDDRLRKRAKEDGVEVRGLFWILDTLVEEARISENAAAGALDAILAAGARLPKNECETRLKKWRTQK</sequence>
<dbReference type="Proteomes" id="UP000886812">
    <property type="component" value="Unassembled WGS sequence"/>
</dbReference>
<dbReference type="AlphaFoldDB" id="A0A9D1NKR2"/>
<dbReference type="InterPro" id="IPR029060">
    <property type="entry name" value="PIN-like_dom_sf"/>
</dbReference>
<dbReference type="EMBL" id="DVOG01000119">
    <property type="protein sequence ID" value="HIV04399.1"/>
    <property type="molecule type" value="Genomic_DNA"/>
</dbReference>
<comment type="caution">
    <text evidence="1">The sequence shown here is derived from an EMBL/GenBank/DDBJ whole genome shotgun (WGS) entry which is preliminary data.</text>
</comment>
<protein>
    <submittedName>
        <fullName evidence="1">Type II toxin-antitoxin system VapC family toxin</fullName>
    </submittedName>
</protein>
<accession>A0A9D1NKR2</accession>
<dbReference type="Pfam" id="PF11848">
    <property type="entry name" value="DUF3368"/>
    <property type="match status" value="1"/>
</dbReference>
<dbReference type="Gene3D" id="3.40.50.1010">
    <property type="entry name" value="5'-nuclease"/>
    <property type="match status" value="1"/>
</dbReference>
<dbReference type="InterPro" id="IPR021799">
    <property type="entry name" value="PIN-like_prokaryotic"/>
</dbReference>
<name>A0A9D1NKR2_9BACT</name>
<gene>
    <name evidence="1" type="ORF">IAC75_04525</name>
</gene>
<evidence type="ECO:0000313" key="2">
    <source>
        <dbReference type="Proteomes" id="UP000886812"/>
    </source>
</evidence>
<evidence type="ECO:0000313" key="1">
    <source>
        <dbReference type="EMBL" id="HIV04399.1"/>
    </source>
</evidence>
<organism evidence="1 2">
    <name type="scientific">Candidatus Spyradosoma merdigallinarum</name>
    <dbReference type="NCBI Taxonomy" id="2840950"/>
    <lineage>
        <taxon>Bacteria</taxon>
        <taxon>Pseudomonadati</taxon>
        <taxon>Verrucomicrobiota</taxon>
        <taxon>Opitutia</taxon>
        <taxon>Opitutia incertae sedis</taxon>
        <taxon>Candidatus Spyradosoma</taxon>
    </lineage>
</organism>
<proteinExistence type="predicted"/>
<reference evidence="1" key="1">
    <citation type="submission" date="2020-10" db="EMBL/GenBank/DDBJ databases">
        <authorList>
            <person name="Gilroy R."/>
        </authorList>
    </citation>
    <scope>NUCLEOTIDE SEQUENCE</scope>
    <source>
        <strain evidence="1">10669</strain>
    </source>
</reference>
<dbReference type="SUPFAM" id="SSF88723">
    <property type="entry name" value="PIN domain-like"/>
    <property type="match status" value="1"/>
</dbReference>
<reference evidence="1" key="2">
    <citation type="journal article" date="2021" name="PeerJ">
        <title>Extensive microbial diversity within the chicken gut microbiome revealed by metagenomics and culture.</title>
        <authorList>
            <person name="Gilroy R."/>
            <person name="Ravi A."/>
            <person name="Getino M."/>
            <person name="Pursley I."/>
            <person name="Horton D.L."/>
            <person name="Alikhan N.F."/>
            <person name="Baker D."/>
            <person name="Gharbi K."/>
            <person name="Hall N."/>
            <person name="Watson M."/>
            <person name="Adriaenssens E.M."/>
            <person name="Foster-Nyarko E."/>
            <person name="Jarju S."/>
            <person name="Secka A."/>
            <person name="Antonio M."/>
            <person name="Oren A."/>
            <person name="Chaudhuri R.R."/>
            <person name="La Ragione R."/>
            <person name="Hildebrand F."/>
            <person name="Pallen M.J."/>
        </authorList>
    </citation>
    <scope>NUCLEOTIDE SEQUENCE</scope>
    <source>
        <strain evidence="1">10669</strain>
    </source>
</reference>